<name>A0A8C5V9T7_MICMU</name>
<comment type="subcellular location">
    <subcellularLocation>
        <location evidence="2 17">Golgi apparatus membrane</location>
        <topology evidence="2 17">Single-pass type II membrane protein</topology>
    </subcellularLocation>
</comment>
<dbReference type="AlphaFoldDB" id="A0A8C5V9T7"/>
<dbReference type="GO" id="GO:0008499">
    <property type="term" value="F:N-acetyl-beta-D-glucosaminide beta-(1,3)-galactosyltransferase activity"/>
    <property type="evidence" value="ECO:0007669"/>
    <property type="project" value="TreeGrafter"/>
</dbReference>
<dbReference type="FunFam" id="3.90.550.50:FF:000001">
    <property type="entry name" value="Hexosyltransferase"/>
    <property type="match status" value="1"/>
</dbReference>
<comment type="function">
    <text evidence="15">Transfers N-acetylgalactosamine onto globotriaosylceramide. Plays a critical role in preimplantation stage embryonic development.</text>
</comment>
<evidence type="ECO:0000256" key="4">
    <source>
        <dbReference type="ARBA" id="ARBA00008661"/>
    </source>
</evidence>
<dbReference type="GO" id="GO:0006493">
    <property type="term" value="P:protein O-linked glycosylation"/>
    <property type="evidence" value="ECO:0007669"/>
    <property type="project" value="TreeGrafter"/>
</dbReference>
<evidence type="ECO:0000256" key="1">
    <source>
        <dbReference type="ARBA" id="ARBA00001946"/>
    </source>
</evidence>
<reference evidence="18" key="3">
    <citation type="submission" date="2025-09" db="UniProtKB">
        <authorList>
            <consortium name="Ensembl"/>
        </authorList>
    </citation>
    <scope>IDENTIFICATION</scope>
</reference>
<evidence type="ECO:0000256" key="6">
    <source>
        <dbReference type="ARBA" id="ARBA00022679"/>
    </source>
</evidence>
<evidence type="ECO:0000256" key="16">
    <source>
        <dbReference type="ARBA" id="ARBA00049395"/>
    </source>
</evidence>
<reference evidence="18" key="1">
    <citation type="submission" date="2016-12" db="EMBL/GenBank/DDBJ databases">
        <title>Mouse lemur reference genome and diversity panel.</title>
        <authorList>
            <person name="Harris R."/>
            <person name="Larsen P."/>
            <person name="Liu Y."/>
            <person name="Hughes D.S."/>
            <person name="Murali S."/>
            <person name="Raveendran M."/>
            <person name="Korchina V."/>
            <person name="Wang M."/>
            <person name="Jhangiani S."/>
            <person name="Bandaranaike D."/>
            <person name="Bellair M."/>
            <person name="Blankenburg K."/>
            <person name="Chao H."/>
            <person name="Dahdouli M."/>
            <person name="Dinh H."/>
            <person name="Doddapaneni H."/>
            <person name="English A."/>
            <person name="Firestine M."/>
            <person name="Gnanaolivu R."/>
            <person name="Gross S."/>
            <person name="Hernandez B."/>
            <person name="Javaid M."/>
            <person name="Jayaseelan J."/>
            <person name="Jones J."/>
            <person name="Khan Z."/>
            <person name="Kovar C."/>
            <person name="Kurapati P."/>
            <person name="Le B."/>
            <person name="Lee S."/>
            <person name="Li M."/>
            <person name="Mathew T."/>
            <person name="Narasimhan A."/>
            <person name="Ngo D."/>
            <person name="Nguyen L."/>
            <person name="Okwuonu G."/>
            <person name="Ongeri F."/>
            <person name="Osuji N."/>
            <person name="Pu L.-L."/>
            <person name="Puazo M."/>
            <person name="Quiroz J."/>
            <person name="Raj R."/>
            <person name="Rajbhandari K."/>
            <person name="Reid J.G."/>
            <person name="Santibanez J."/>
            <person name="Sexton D."/>
            <person name="Skinner E."/>
            <person name="Vee V."/>
            <person name="Weissenberger G."/>
            <person name="Wu Y."/>
            <person name="Xin Y."/>
            <person name="Han Y."/>
            <person name="Campbell C."/>
            <person name="Brown A."/>
            <person name="Sullivan B."/>
            <person name="Shelton J."/>
            <person name="Brown S."/>
            <person name="Dudchenko O."/>
            <person name="Machol I."/>
            <person name="Durand N."/>
            <person name="Shamim M."/>
            <person name="Lieberman A."/>
            <person name="Muzny D.M."/>
            <person name="Richards S."/>
            <person name="Yoder A."/>
            <person name="Worley K.C."/>
            <person name="Rogers J."/>
            <person name="Gibbs R.A."/>
        </authorList>
    </citation>
    <scope>NUCLEOTIDE SEQUENCE [LARGE SCALE GENOMIC DNA]</scope>
</reference>
<evidence type="ECO:0000256" key="9">
    <source>
        <dbReference type="ARBA" id="ARBA00022968"/>
    </source>
</evidence>
<reference evidence="18" key="2">
    <citation type="submission" date="2025-08" db="UniProtKB">
        <authorList>
            <consortium name="Ensembl"/>
        </authorList>
    </citation>
    <scope>IDENTIFICATION</scope>
</reference>
<accession>A0A8C5V9T7</accession>
<comment type="catalytic activity">
    <reaction evidence="16">
        <text>a globoside Gb3Cer (d18:1(4E)) + UDP-N-acetyl-alpha-D-galactosamine = a globoside Gb4Cer (d18:1(4E)) + UDP + H(+)</text>
        <dbReference type="Rhea" id="RHEA:22252"/>
        <dbReference type="ChEBI" id="CHEBI:15378"/>
        <dbReference type="ChEBI" id="CHEBI:18259"/>
        <dbReference type="ChEBI" id="CHEBI:18313"/>
        <dbReference type="ChEBI" id="CHEBI:58223"/>
        <dbReference type="ChEBI" id="CHEBI:67138"/>
        <dbReference type="EC" id="2.4.1.79"/>
    </reaction>
    <physiologicalReaction direction="left-to-right" evidence="16">
        <dbReference type="Rhea" id="RHEA:22253"/>
    </physiologicalReaction>
</comment>
<keyword evidence="9" id="KW-0735">Signal-anchor</keyword>
<evidence type="ECO:0000256" key="17">
    <source>
        <dbReference type="RuleBase" id="RU363063"/>
    </source>
</evidence>
<evidence type="ECO:0000256" key="8">
    <source>
        <dbReference type="ARBA" id="ARBA00022842"/>
    </source>
</evidence>
<comment type="similarity">
    <text evidence="4 17">Belongs to the glycosyltransferase 31 family.</text>
</comment>
<keyword evidence="19" id="KW-1185">Reference proteome</keyword>
<dbReference type="InterPro" id="IPR002659">
    <property type="entry name" value="Glyco_trans_31"/>
</dbReference>
<evidence type="ECO:0000256" key="13">
    <source>
        <dbReference type="ARBA" id="ARBA00023136"/>
    </source>
</evidence>
<evidence type="ECO:0000313" key="19">
    <source>
        <dbReference type="Proteomes" id="UP000694394"/>
    </source>
</evidence>
<keyword evidence="11 17" id="KW-0333">Golgi apparatus</keyword>
<dbReference type="EMBL" id="ABDC03015265">
    <property type="status" value="NOT_ANNOTATED_CDS"/>
    <property type="molecule type" value="Genomic_DNA"/>
</dbReference>
<dbReference type="EC" id="2.4.1.-" evidence="17"/>
<evidence type="ECO:0000313" key="18">
    <source>
        <dbReference type="Ensembl" id="ENSMICP00000016501.2"/>
    </source>
</evidence>
<comment type="pathway">
    <text evidence="3">Protein modification; protein glycosylation.</text>
</comment>
<evidence type="ECO:0000256" key="7">
    <source>
        <dbReference type="ARBA" id="ARBA00022692"/>
    </source>
</evidence>
<keyword evidence="13" id="KW-0472">Membrane</keyword>
<evidence type="ECO:0000256" key="2">
    <source>
        <dbReference type="ARBA" id="ARBA00004323"/>
    </source>
</evidence>
<evidence type="ECO:0000256" key="3">
    <source>
        <dbReference type="ARBA" id="ARBA00004922"/>
    </source>
</evidence>
<dbReference type="PANTHER" id="PTHR11214">
    <property type="entry name" value="BETA-1,3-N-ACETYLGLUCOSAMINYLTRANSFERASE"/>
    <property type="match status" value="1"/>
</dbReference>
<organism evidence="18 19">
    <name type="scientific">Microcebus murinus</name>
    <name type="common">Gray mouse lemur</name>
    <name type="synonym">Lemur murinus</name>
    <dbReference type="NCBI Taxonomy" id="30608"/>
    <lineage>
        <taxon>Eukaryota</taxon>
        <taxon>Metazoa</taxon>
        <taxon>Chordata</taxon>
        <taxon>Craniata</taxon>
        <taxon>Vertebrata</taxon>
        <taxon>Euteleostomi</taxon>
        <taxon>Mammalia</taxon>
        <taxon>Eutheria</taxon>
        <taxon>Euarchontoglires</taxon>
        <taxon>Primates</taxon>
        <taxon>Strepsirrhini</taxon>
        <taxon>Lemuriformes</taxon>
        <taxon>Cheirogaleidae</taxon>
        <taxon>Microcebus</taxon>
    </lineage>
</organism>
<evidence type="ECO:0000256" key="14">
    <source>
        <dbReference type="ARBA" id="ARBA00023180"/>
    </source>
</evidence>
<proteinExistence type="inferred from homology"/>
<protein>
    <recommendedName>
        <fullName evidence="17">Hexosyltransferase</fullName>
        <ecNumber evidence="17">2.4.1.-</ecNumber>
    </recommendedName>
</protein>
<dbReference type="GO" id="GO:0006629">
    <property type="term" value="P:lipid metabolic process"/>
    <property type="evidence" value="ECO:0007669"/>
    <property type="project" value="UniProtKB-KW"/>
</dbReference>
<keyword evidence="14" id="KW-0325">Glycoprotein</keyword>
<dbReference type="PANTHER" id="PTHR11214:SF153">
    <property type="entry name" value="UDP-GALNAC:BETA-1,3-N-ACETYLGALACTOSAMINYLTRANSFERASE 1"/>
    <property type="match status" value="1"/>
</dbReference>
<keyword evidence="12" id="KW-0443">Lipid metabolism</keyword>
<keyword evidence="5 17" id="KW-0328">Glycosyltransferase</keyword>
<keyword evidence="8" id="KW-0460">Magnesium</keyword>
<evidence type="ECO:0000256" key="15">
    <source>
        <dbReference type="ARBA" id="ARBA00045577"/>
    </source>
</evidence>
<evidence type="ECO:0000256" key="10">
    <source>
        <dbReference type="ARBA" id="ARBA00022989"/>
    </source>
</evidence>
<dbReference type="GeneTree" id="ENSGT00940000162252"/>
<dbReference type="GO" id="GO:0047273">
    <property type="term" value="F:galactosylgalactosylglucosylceramide beta-D-acetylgalactosaminyltransferase activity"/>
    <property type="evidence" value="ECO:0007669"/>
    <property type="project" value="UniProtKB-EC"/>
</dbReference>
<dbReference type="Proteomes" id="UP000694394">
    <property type="component" value="Chromosome 11"/>
</dbReference>
<sequence>VLELPLKGEHLLYGDIMQQEFLDTYNNLTLKTIMEFRWVTEFCPNAKYTMKTDTDVFINTGSLVKYLLNLNHSEKFFTVYPLVDNYSYRGFYQQTHISYQEYPFKVFLPYCSEMGYIMSRDLVPMKWHQMHIKPIKFEDVYVGICLHLLKVDIHIPEDTNHFFLYRIHTFWQVMLRNTTYHY</sequence>
<evidence type="ECO:0000256" key="11">
    <source>
        <dbReference type="ARBA" id="ARBA00023034"/>
    </source>
</evidence>
<keyword evidence="10" id="KW-1133">Transmembrane helix</keyword>
<dbReference type="GO" id="GO:0000139">
    <property type="term" value="C:Golgi membrane"/>
    <property type="evidence" value="ECO:0007669"/>
    <property type="project" value="UniProtKB-SubCell"/>
</dbReference>
<dbReference type="Pfam" id="PF01762">
    <property type="entry name" value="Galactosyl_T"/>
    <property type="match status" value="1"/>
</dbReference>
<dbReference type="Gene3D" id="3.90.550.50">
    <property type="match status" value="1"/>
</dbReference>
<keyword evidence="7" id="KW-0812">Transmembrane</keyword>
<dbReference type="Ensembl" id="ENSMICT00000033118.2">
    <property type="protein sequence ID" value="ENSMICP00000016501.2"/>
    <property type="gene ID" value="ENSMICG00000036881.2"/>
</dbReference>
<comment type="cofactor">
    <cofactor evidence="1">
        <name>Mg(2+)</name>
        <dbReference type="ChEBI" id="CHEBI:18420"/>
    </cofactor>
</comment>
<keyword evidence="6" id="KW-0808">Transferase</keyword>
<evidence type="ECO:0000256" key="5">
    <source>
        <dbReference type="ARBA" id="ARBA00022676"/>
    </source>
</evidence>
<evidence type="ECO:0000256" key="12">
    <source>
        <dbReference type="ARBA" id="ARBA00023098"/>
    </source>
</evidence>